<protein>
    <submittedName>
        <fullName evidence="1">TlpA family protein disulfide reductase</fullName>
    </submittedName>
</protein>
<sequence>MRKFLLVFLLLSGFISHPQSENSDKVYFSEALSMHLPKYEKKAKVAYRFNDYDRGRFLFDSLVRNCLKNSYMDNFRFYTLRKKSIHLYDFKKPVYLITYASWCIQGKGEISAINKLASKYQDQIDFVILFWDEPRMVKTLAKKFNKNINVVYVDERKNADPFVIKNLKHSLGLPTCFLISK</sequence>
<dbReference type="InterPro" id="IPR036249">
    <property type="entry name" value="Thioredoxin-like_sf"/>
</dbReference>
<proteinExistence type="predicted"/>
<accession>A0ABU3CPS1</accession>
<comment type="caution">
    <text evidence="1">The sequence shown here is derived from an EMBL/GenBank/DDBJ whole genome shotgun (WGS) entry which is preliminary data.</text>
</comment>
<dbReference type="Gene3D" id="3.40.30.10">
    <property type="entry name" value="Glutaredoxin"/>
    <property type="match status" value="1"/>
</dbReference>
<keyword evidence="2" id="KW-1185">Reference proteome</keyword>
<dbReference type="EMBL" id="JAVRHO010000035">
    <property type="protein sequence ID" value="MDT0648286.1"/>
    <property type="molecule type" value="Genomic_DNA"/>
</dbReference>
<gene>
    <name evidence="1" type="ORF">RM545_16455</name>
</gene>
<evidence type="ECO:0000313" key="2">
    <source>
        <dbReference type="Proteomes" id="UP001245285"/>
    </source>
</evidence>
<dbReference type="Proteomes" id="UP001245285">
    <property type="component" value="Unassembled WGS sequence"/>
</dbReference>
<reference evidence="1 2" key="1">
    <citation type="submission" date="2023-09" db="EMBL/GenBank/DDBJ databases">
        <authorList>
            <person name="Rey-Velasco X."/>
        </authorList>
    </citation>
    <scope>NUCLEOTIDE SEQUENCE [LARGE SCALE GENOMIC DNA]</scope>
    <source>
        <strain evidence="1 2">F260</strain>
    </source>
</reference>
<evidence type="ECO:0000313" key="1">
    <source>
        <dbReference type="EMBL" id="MDT0648286.1"/>
    </source>
</evidence>
<feature type="non-terminal residue" evidence="1">
    <location>
        <position position="181"/>
    </location>
</feature>
<dbReference type="SUPFAM" id="SSF52833">
    <property type="entry name" value="Thioredoxin-like"/>
    <property type="match status" value="1"/>
</dbReference>
<name>A0ABU3CPS1_9FLAO</name>
<organism evidence="1 2">
    <name type="scientific">Autumnicola lenta</name>
    <dbReference type="NCBI Taxonomy" id="3075593"/>
    <lineage>
        <taxon>Bacteria</taxon>
        <taxon>Pseudomonadati</taxon>
        <taxon>Bacteroidota</taxon>
        <taxon>Flavobacteriia</taxon>
        <taxon>Flavobacteriales</taxon>
        <taxon>Flavobacteriaceae</taxon>
        <taxon>Autumnicola</taxon>
    </lineage>
</organism>
<dbReference type="RefSeq" id="WP_311496378.1">
    <property type="nucleotide sequence ID" value="NZ_JAVRHO010000035.1"/>
</dbReference>